<sequence>MASTVKLLDSVDSTNSLIARAVAASEFTNASDCVEHLFERSESETQNFDAEDDRRLPISIAISDMQTKCRGRQGRTWFNKPGESLLSSWAVPVNRELLDARFSGWLTTLCGLALIDALDEVAHRHDLQALNPDNQFMLKWPNDVFCQGRKLAGILSEMIPCDTNSAVLVIGIGMNLFVAQEDLPIDMSTSLQLQYSPLPPYAELRDEIVCTTTRHLRKEFSSFMSDPAEAVPRLLERVRQRSWTLGKQVQAHLAADKLLIGRALSINDDASLTILGHDGRRHEVTTADVGVLSNASA</sequence>
<protein>
    <submittedName>
        <fullName evidence="3">Biotin--[acetyl-CoA-carboxylase] ligase</fullName>
    </submittedName>
</protein>
<name>A0AB39U5J9_9BIFI</name>
<dbReference type="AlphaFoldDB" id="A0AB39U5J9"/>
<dbReference type="RefSeq" id="WP_369343780.1">
    <property type="nucleotide sequence ID" value="NZ_CP129674.1"/>
</dbReference>
<proteinExistence type="predicted"/>
<reference evidence="3" key="1">
    <citation type="submission" date="2023-07" db="EMBL/GenBank/DDBJ databases">
        <title>Bifidobacterium aquikefiriaerophilum sp. nov. and Bifidobacterium eccum sp. nov., isolated from water kefir.</title>
        <authorList>
            <person name="Breselge S."/>
            <person name="Bellassi P."/>
            <person name="Barcenilla C."/>
            <person name="Alvarez-Ordonez A."/>
            <person name="Morelli L."/>
            <person name="Cotter P.D."/>
        </authorList>
    </citation>
    <scope>NUCLEOTIDE SEQUENCE</scope>
    <source>
        <strain evidence="3">WK041_4_12</strain>
    </source>
</reference>
<accession>A0AB39U5J9</accession>
<dbReference type="InterPro" id="IPR004143">
    <property type="entry name" value="BPL_LPL_catalytic"/>
</dbReference>
<feature type="domain" description="BPL/LPL catalytic" evidence="2">
    <location>
        <begin position="29"/>
        <end position="220"/>
    </location>
</feature>
<keyword evidence="1 3" id="KW-0436">Ligase</keyword>
<dbReference type="Gene3D" id="2.30.30.100">
    <property type="match status" value="1"/>
</dbReference>
<dbReference type="PANTHER" id="PTHR12835">
    <property type="entry name" value="BIOTIN PROTEIN LIGASE"/>
    <property type="match status" value="1"/>
</dbReference>
<evidence type="ECO:0000313" key="3">
    <source>
        <dbReference type="EMBL" id="XDS44186.1"/>
    </source>
</evidence>
<dbReference type="CDD" id="cd16442">
    <property type="entry name" value="BPL"/>
    <property type="match status" value="1"/>
</dbReference>
<dbReference type="EMBL" id="CP129674">
    <property type="protein sequence ID" value="XDS44186.1"/>
    <property type="molecule type" value="Genomic_DNA"/>
</dbReference>
<dbReference type="Pfam" id="PF03099">
    <property type="entry name" value="BPL_LplA_LipB"/>
    <property type="match status" value="1"/>
</dbReference>
<dbReference type="PROSITE" id="PS51733">
    <property type="entry name" value="BPL_LPL_CATALYTIC"/>
    <property type="match status" value="1"/>
</dbReference>
<dbReference type="Gene3D" id="3.30.930.10">
    <property type="entry name" value="Bira Bifunctional Protein, Domain 2"/>
    <property type="match status" value="1"/>
</dbReference>
<dbReference type="KEGG" id="baqk:QN215_07920"/>
<dbReference type="PANTHER" id="PTHR12835:SF5">
    <property type="entry name" value="BIOTIN--PROTEIN LIGASE"/>
    <property type="match status" value="1"/>
</dbReference>
<dbReference type="InterPro" id="IPR045864">
    <property type="entry name" value="aa-tRNA-synth_II/BPL/LPL"/>
</dbReference>
<evidence type="ECO:0000256" key="1">
    <source>
        <dbReference type="ARBA" id="ARBA00022598"/>
    </source>
</evidence>
<organism evidence="3">
    <name type="scientific">Bifidobacterium aquikefiricola</name>
    <dbReference type="NCBI Taxonomy" id="3059038"/>
    <lineage>
        <taxon>Bacteria</taxon>
        <taxon>Bacillati</taxon>
        <taxon>Actinomycetota</taxon>
        <taxon>Actinomycetes</taxon>
        <taxon>Bifidobacteriales</taxon>
        <taxon>Bifidobacteriaceae</taxon>
        <taxon>Bifidobacterium</taxon>
    </lineage>
</organism>
<gene>
    <name evidence="3" type="ORF">QN215_07920</name>
</gene>
<evidence type="ECO:0000259" key="2">
    <source>
        <dbReference type="PROSITE" id="PS51733"/>
    </source>
</evidence>
<dbReference type="SUPFAM" id="SSF55681">
    <property type="entry name" value="Class II aaRS and biotin synthetases"/>
    <property type="match status" value="1"/>
</dbReference>
<dbReference type="GO" id="GO:0004077">
    <property type="term" value="F:biotin--[biotin carboxyl-carrier protein] ligase activity"/>
    <property type="evidence" value="ECO:0007669"/>
    <property type="project" value="InterPro"/>
</dbReference>
<dbReference type="GO" id="GO:0005737">
    <property type="term" value="C:cytoplasm"/>
    <property type="evidence" value="ECO:0007669"/>
    <property type="project" value="TreeGrafter"/>
</dbReference>
<dbReference type="InterPro" id="IPR004408">
    <property type="entry name" value="Biotin_CoA_COase_ligase"/>
</dbReference>